<keyword evidence="3" id="KW-1185">Reference proteome</keyword>
<keyword evidence="1" id="KW-0472">Membrane</keyword>
<protein>
    <submittedName>
        <fullName evidence="2">Uncharacterized protein</fullName>
    </submittedName>
</protein>
<dbReference type="Gene3D" id="1.50.10.150">
    <property type="entry name" value="Voltage-dependent anion channel"/>
    <property type="match status" value="1"/>
</dbReference>
<keyword evidence="1" id="KW-0812">Transmembrane</keyword>
<organism evidence="2 3">
    <name type="scientific">Actinomyces respiraculi</name>
    <dbReference type="NCBI Taxonomy" id="2744574"/>
    <lineage>
        <taxon>Bacteria</taxon>
        <taxon>Bacillati</taxon>
        <taxon>Actinomycetota</taxon>
        <taxon>Actinomycetes</taxon>
        <taxon>Actinomycetales</taxon>
        <taxon>Actinomycetaceae</taxon>
        <taxon>Actinomyces</taxon>
    </lineage>
</organism>
<name>A0A7T0LMA9_9ACTO</name>
<gene>
    <name evidence="2" type="ORF">ID810_05910</name>
</gene>
<reference evidence="2 3" key="1">
    <citation type="submission" date="2020-11" db="EMBL/GenBank/DDBJ databases">
        <title>Actinomyces sp. ZJ750.</title>
        <authorList>
            <person name="Zhou J."/>
        </authorList>
    </citation>
    <scope>NUCLEOTIDE SEQUENCE [LARGE SCALE GENOMIC DNA]</scope>
    <source>
        <strain evidence="2 3">ZJ750</strain>
    </source>
</reference>
<sequence length="81" mass="8508">MPFTPGWFGATFPIGALALGGILLGPSTAARPVTWMGQTAAVVLVGTVSPALVGAVVRLARSRFSASVENRRIPRFLRSAW</sequence>
<dbReference type="InterPro" id="IPR038665">
    <property type="entry name" value="Voltage-dep_anion_channel_sf"/>
</dbReference>
<proteinExistence type="predicted"/>
<dbReference type="RefSeq" id="WP_166855032.1">
    <property type="nucleotide sequence ID" value="NZ_CP063989.1"/>
</dbReference>
<dbReference type="EMBL" id="CP063989">
    <property type="protein sequence ID" value="QPL06419.1"/>
    <property type="molecule type" value="Genomic_DNA"/>
</dbReference>
<evidence type="ECO:0000313" key="2">
    <source>
        <dbReference type="EMBL" id="QPL06419.1"/>
    </source>
</evidence>
<dbReference type="KEGG" id="arep:ID810_05910"/>
<keyword evidence="1" id="KW-1133">Transmembrane helix</keyword>
<evidence type="ECO:0000313" key="3">
    <source>
        <dbReference type="Proteomes" id="UP000594637"/>
    </source>
</evidence>
<dbReference type="AlphaFoldDB" id="A0A7T0LMA9"/>
<evidence type="ECO:0000256" key="1">
    <source>
        <dbReference type="SAM" id="Phobius"/>
    </source>
</evidence>
<feature type="transmembrane region" description="Helical" evidence="1">
    <location>
        <begin position="39"/>
        <end position="60"/>
    </location>
</feature>
<accession>A0A7T0LMA9</accession>
<dbReference type="Proteomes" id="UP000594637">
    <property type="component" value="Chromosome"/>
</dbReference>